<dbReference type="Proteomes" id="UP000295169">
    <property type="component" value="Unassembled WGS sequence"/>
</dbReference>
<organism evidence="1 2">
    <name type="scientific">Azotobacter chroococcum</name>
    <dbReference type="NCBI Taxonomy" id="353"/>
    <lineage>
        <taxon>Bacteria</taxon>
        <taxon>Pseudomonadati</taxon>
        <taxon>Pseudomonadota</taxon>
        <taxon>Gammaproteobacteria</taxon>
        <taxon>Pseudomonadales</taxon>
        <taxon>Pseudomonadaceae</taxon>
        <taxon>Azotobacter</taxon>
    </lineage>
</organism>
<reference evidence="1 2" key="1">
    <citation type="submission" date="2019-03" db="EMBL/GenBank/DDBJ databases">
        <title>Genomic Encyclopedia of Type Strains, Phase IV (KMG-IV): sequencing the most valuable type-strain genomes for metagenomic binning, comparative biology and taxonomic classification.</title>
        <authorList>
            <person name="Goeker M."/>
        </authorList>
    </citation>
    <scope>NUCLEOTIDE SEQUENCE [LARGE SCALE GENOMIC DNA]</scope>
    <source>
        <strain evidence="1 2">DSM 2286</strain>
    </source>
</reference>
<name>A0A4R1P0L9_9GAMM</name>
<sequence length="298" mass="33529">MKIATFTLCAALVFGSSGCGFFDRDEQPPDINFAPYGQGYGEKPDFAQLEYQLPLLPEDRYKITPQNLSLLDQEQVDQIYARLSAGPIPDGAFDGDLFFPHGGSGNLRLSEIAGGGLRGLLVNVGGQKLDAVGETLWKGKVFYRGERLLRNRIEDLSTLKRLGVVEEDANRPLQTIQVNGKEQWLLFPAKLYCGQSLLDGRRESIIIDYAFTDELPGYRRMPDMLAGRDGFAIRDEIRMVYPGFYLGRAYMDRSFVVNFVLYNQEIAERIRDAFMERGEIQEDCWTGTQQVARAPAGQ</sequence>
<dbReference type="AlphaFoldDB" id="A0A4R1P0L9"/>
<protein>
    <submittedName>
        <fullName evidence="1">Uncharacterized protein</fullName>
    </submittedName>
</protein>
<dbReference type="RefSeq" id="WP_131300428.1">
    <property type="nucleotide sequence ID" value="NZ_JBHLST010000102.1"/>
</dbReference>
<dbReference type="EMBL" id="SMMU01000044">
    <property type="protein sequence ID" value="TCL18677.1"/>
    <property type="molecule type" value="Genomic_DNA"/>
</dbReference>
<accession>A0A4R1P0L9</accession>
<evidence type="ECO:0000313" key="1">
    <source>
        <dbReference type="EMBL" id="TCL18677.1"/>
    </source>
</evidence>
<gene>
    <name evidence="1" type="ORF">EV691_1446</name>
</gene>
<proteinExistence type="predicted"/>
<comment type="caution">
    <text evidence="1">The sequence shown here is derived from an EMBL/GenBank/DDBJ whole genome shotgun (WGS) entry which is preliminary data.</text>
</comment>
<evidence type="ECO:0000313" key="2">
    <source>
        <dbReference type="Proteomes" id="UP000295169"/>
    </source>
</evidence>
<dbReference type="PROSITE" id="PS51257">
    <property type="entry name" value="PROKAR_LIPOPROTEIN"/>
    <property type="match status" value="1"/>
</dbReference>